<reference evidence="4 5" key="3">
    <citation type="journal article" date="2017" name="G3 (Bethesda)">
        <title>Comparative analysis highlights variable genome content of wheat rusts and divergence of the mating loci.</title>
        <authorList>
            <person name="Cuomo C.A."/>
            <person name="Bakkeren G."/>
            <person name="Khalil H.B."/>
            <person name="Panwar V."/>
            <person name="Joly D."/>
            <person name="Linning R."/>
            <person name="Sakthikumar S."/>
            <person name="Song X."/>
            <person name="Adiconis X."/>
            <person name="Fan L."/>
            <person name="Goldberg J.M."/>
            <person name="Levin J.Z."/>
            <person name="Young S."/>
            <person name="Zeng Q."/>
            <person name="Anikster Y."/>
            <person name="Bruce M."/>
            <person name="Wang M."/>
            <person name="Yin C."/>
            <person name="McCallum B."/>
            <person name="Szabo L.J."/>
            <person name="Hulbert S."/>
            <person name="Chen X."/>
            <person name="Fellers J.P."/>
        </authorList>
    </citation>
    <scope>NUCLEOTIDE SEQUENCE</scope>
    <source>
        <strain evidence="5">Isolate 1-1 / race 1 (BBBD)</strain>
        <strain evidence="4">isolate 1-1 / race 1 (BBBD)</strain>
    </source>
</reference>
<reference evidence="3" key="2">
    <citation type="submission" date="2016-05" db="EMBL/GenBank/DDBJ databases">
        <title>Comparative analysis highlights variable genome content of wheat rusts and divergence of the mating loci.</title>
        <authorList>
            <person name="Cuomo C.A."/>
            <person name="Bakkeren G."/>
            <person name="Szabo L."/>
            <person name="Khalil H."/>
            <person name="Joly D."/>
            <person name="Goldberg J."/>
            <person name="Young S."/>
            <person name="Zeng Q."/>
            <person name="Fellers J."/>
        </authorList>
    </citation>
    <scope>NUCLEOTIDE SEQUENCE [LARGE SCALE GENOMIC DNA]</scope>
    <source>
        <strain evidence="3">1-1 BBBD Race 1</strain>
    </source>
</reference>
<feature type="chain" id="PRO_5009386108" description="Phosphatidylethanolamine-binding protein" evidence="2">
    <location>
        <begin position="20"/>
        <end position="273"/>
    </location>
</feature>
<dbReference type="PANTHER" id="PTHR11362:SF82">
    <property type="entry name" value="PHOSPHATIDYLETHANOLAMINE-BINDING PROTEIN 4"/>
    <property type="match status" value="1"/>
</dbReference>
<dbReference type="Gene3D" id="3.90.280.10">
    <property type="entry name" value="PEBP-like"/>
    <property type="match status" value="1"/>
</dbReference>
<dbReference type="AlphaFoldDB" id="A0A0C4ELL2"/>
<dbReference type="InterPro" id="IPR001858">
    <property type="entry name" value="Phosphatidylethanolamine-bd_CS"/>
</dbReference>
<accession>A0A0C4ELL2</accession>
<sequence>MKVIILSLLYWHLCQSSTAQTPVPGPLPGQPTQAELSGIRQAFVRDGIVPDVLADFDPQMVMSVAYPSGTLPSETVIQPGQSIPEKLGLQQPQVFLSIPQAGSGQFNLTHPSTSEFTLLIVDPDAPSRKNPSSRAFLHLLATKVRMIPDSVISWRYKLEMSAEVVVPYMPPQPPAGTGPHRYVFLLCPGLPAHASTAPLQRPTTSRAGFNTQEFISQSGLHTTHRRRFLRNLCDEARWVHITCCQDLFSPTVPHVNYGFIYVAHWRKKLFEPI</sequence>
<reference evidence="3" key="1">
    <citation type="submission" date="2009-11" db="EMBL/GenBank/DDBJ databases">
        <authorList>
            <consortium name="The Broad Institute Genome Sequencing Platform"/>
            <person name="Ward D."/>
            <person name="Feldgarden M."/>
            <person name="Earl A."/>
            <person name="Young S.K."/>
            <person name="Zeng Q."/>
            <person name="Koehrsen M."/>
            <person name="Alvarado L."/>
            <person name="Berlin A."/>
            <person name="Bochicchio J."/>
            <person name="Borenstein D."/>
            <person name="Chapman S.B."/>
            <person name="Chen Z."/>
            <person name="Engels R."/>
            <person name="Freedman E."/>
            <person name="Gellesch M."/>
            <person name="Goldberg J."/>
            <person name="Griggs A."/>
            <person name="Gujja S."/>
            <person name="Heilman E."/>
            <person name="Heiman D."/>
            <person name="Hepburn T."/>
            <person name="Howarth C."/>
            <person name="Jen D."/>
            <person name="Larson L."/>
            <person name="Lewis B."/>
            <person name="Mehta T."/>
            <person name="Park D."/>
            <person name="Pearson M."/>
            <person name="Roberts A."/>
            <person name="Saif S."/>
            <person name="Shea T."/>
            <person name="Shenoy N."/>
            <person name="Sisk P."/>
            <person name="Stolte C."/>
            <person name="Sykes S."/>
            <person name="Thomson T."/>
            <person name="Walk T."/>
            <person name="White J."/>
            <person name="Yandava C."/>
            <person name="Izard J."/>
            <person name="Baranova O.V."/>
            <person name="Blanton J.M."/>
            <person name="Tanner A.C."/>
            <person name="Dewhirst F.E."/>
            <person name="Haas B."/>
            <person name="Nusbaum C."/>
            <person name="Birren B."/>
        </authorList>
    </citation>
    <scope>NUCLEOTIDE SEQUENCE [LARGE SCALE GENOMIC DNA]</scope>
    <source>
        <strain evidence="3">1-1 BBBD Race 1</strain>
    </source>
</reference>
<protein>
    <recommendedName>
        <fullName evidence="6">Phosphatidylethanolamine-binding protein</fullName>
    </recommendedName>
</protein>
<proteinExistence type="inferred from homology"/>
<evidence type="ECO:0000313" key="3">
    <source>
        <dbReference type="EMBL" id="OAV93819.1"/>
    </source>
</evidence>
<dbReference type="Proteomes" id="UP000005240">
    <property type="component" value="Unassembled WGS sequence"/>
</dbReference>
<comment type="similarity">
    <text evidence="1">Belongs to the phosphatidylethanolamine-binding protein family.</text>
</comment>
<gene>
    <name evidence="3" type="ORF">PTTG_01646</name>
</gene>
<dbReference type="VEuPathDB" id="FungiDB:PTTG_01646"/>
<dbReference type="OrthoDB" id="2506647at2759"/>
<dbReference type="Pfam" id="PF01161">
    <property type="entry name" value="PBP"/>
    <property type="match status" value="1"/>
</dbReference>
<dbReference type="PROSITE" id="PS01220">
    <property type="entry name" value="PBP"/>
    <property type="match status" value="1"/>
</dbReference>
<dbReference type="SUPFAM" id="SSF49777">
    <property type="entry name" value="PEBP-like"/>
    <property type="match status" value="1"/>
</dbReference>
<dbReference type="OMA" id="VGPPHFA"/>
<dbReference type="EnsemblFungi" id="PTTG_01646-t43_1">
    <property type="protein sequence ID" value="PTTG_01646-t43_1-p1"/>
    <property type="gene ID" value="PTTG_01646"/>
</dbReference>
<evidence type="ECO:0000313" key="5">
    <source>
        <dbReference type="Proteomes" id="UP000005240"/>
    </source>
</evidence>
<dbReference type="InterPro" id="IPR036610">
    <property type="entry name" value="PEBP-like_sf"/>
</dbReference>
<dbReference type="CDD" id="cd00866">
    <property type="entry name" value="PEBP_euk"/>
    <property type="match status" value="1"/>
</dbReference>
<organism evidence="3">
    <name type="scientific">Puccinia triticina (isolate 1-1 / race 1 (BBBD))</name>
    <name type="common">Brown leaf rust fungus</name>
    <dbReference type="NCBI Taxonomy" id="630390"/>
    <lineage>
        <taxon>Eukaryota</taxon>
        <taxon>Fungi</taxon>
        <taxon>Dikarya</taxon>
        <taxon>Basidiomycota</taxon>
        <taxon>Pucciniomycotina</taxon>
        <taxon>Pucciniomycetes</taxon>
        <taxon>Pucciniales</taxon>
        <taxon>Pucciniaceae</taxon>
        <taxon>Puccinia</taxon>
    </lineage>
</organism>
<dbReference type="InterPro" id="IPR008914">
    <property type="entry name" value="PEBP"/>
</dbReference>
<evidence type="ECO:0000256" key="1">
    <source>
        <dbReference type="ARBA" id="ARBA00007091"/>
    </source>
</evidence>
<reference evidence="4" key="4">
    <citation type="submission" date="2025-05" db="UniProtKB">
        <authorList>
            <consortium name="EnsemblFungi"/>
        </authorList>
    </citation>
    <scope>IDENTIFICATION</scope>
    <source>
        <strain evidence="4">isolate 1-1 / race 1 (BBBD)</strain>
    </source>
</reference>
<dbReference type="EMBL" id="ADAS02000046">
    <property type="protein sequence ID" value="OAV93819.1"/>
    <property type="molecule type" value="Genomic_DNA"/>
</dbReference>
<name>A0A0C4ELL2_PUCT1</name>
<evidence type="ECO:0000313" key="4">
    <source>
        <dbReference type="EnsemblFungi" id="PTTG_01646-t43_1-p1"/>
    </source>
</evidence>
<feature type="signal peptide" evidence="2">
    <location>
        <begin position="1"/>
        <end position="19"/>
    </location>
</feature>
<evidence type="ECO:0008006" key="6">
    <source>
        <dbReference type="Google" id="ProtNLM"/>
    </source>
</evidence>
<dbReference type="InterPro" id="IPR035810">
    <property type="entry name" value="PEBP_euk"/>
</dbReference>
<keyword evidence="2" id="KW-0732">Signal</keyword>
<dbReference type="STRING" id="630390.A0A0C4ELL2"/>
<dbReference type="PANTHER" id="PTHR11362">
    <property type="entry name" value="PHOSPHATIDYLETHANOLAMINE-BINDING PROTEIN"/>
    <property type="match status" value="1"/>
</dbReference>
<keyword evidence="5" id="KW-1185">Reference proteome</keyword>
<evidence type="ECO:0000256" key="2">
    <source>
        <dbReference type="SAM" id="SignalP"/>
    </source>
</evidence>